<dbReference type="Pfam" id="PF13419">
    <property type="entry name" value="HAD_2"/>
    <property type="match status" value="1"/>
</dbReference>
<comment type="caution">
    <text evidence="5">The sequence shown here is derived from an EMBL/GenBank/DDBJ whole genome shotgun (WGS) entry which is preliminary data.</text>
</comment>
<organism evidence="5 6">
    <name type="scientific">Novosphingobium panipatense</name>
    <dbReference type="NCBI Taxonomy" id="428991"/>
    <lineage>
        <taxon>Bacteria</taxon>
        <taxon>Pseudomonadati</taxon>
        <taxon>Pseudomonadota</taxon>
        <taxon>Alphaproteobacteria</taxon>
        <taxon>Sphingomonadales</taxon>
        <taxon>Sphingomonadaceae</taxon>
        <taxon>Novosphingobium</taxon>
    </lineage>
</organism>
<dbReference type="EC" id="3.1.3.18" evidence="4"/>
<comment type="pathway">
    <text evidence="2">Organic acid metabolism; glycolate biosynthesis; glycolate from 2-phosphoglycolate: step 1/1.</text>
</comment>
<dbReference type="Gene3D" id="3.40.50.1000">
    <property type="entry name" value="HAD superfamily/HAD-like"/>
    <property type="match status" value="1"/>
</dbReference>
<dbReference type="InterPro" id="IPR023198">
    <property type="entry name" value="PGP-like_dom2"/>
</dbReference>
<dbReference type="InterPro" id="IPR036412">
    <property type="entry name" value="HAD-like_sf"/>
</dbReference>
<proteinExistence type="inferred from homology"/>
<dbReference type="InterPro" id="IPR050155">
    <property type="entry name" value="HAD-like_hydrolase_sf"/>
</dbReference>
<dbReference type="SUPFAM" id="SSF56784">
    <property type="entry name" value="HAD-like"/>
    <property type="match status" value="1"/>
</dbReference>
<dbReference type="NCBIfam" id="TIGR01549">
    <property type="entry name" value="HAD-SF-IA-v1"/>
    <property type="match status" value="1"/>
</dbReference>
<evidence type="ECO:0000313" key="6">
    <source>
        <dbReference type="Proteomes" id="UP001157910"/>
    </source>
</evidence>
<evidence type="ECO:0000313" key="5">
    <source>
        <dbReference type="EMBL" id="SMP74543.1"/>
    </source>
</evidence>
<gene>
    <name evidence="5" type="ORF">SAMN06296065_107102</name>
</gene>
<evidence type="ECO:0000256" key="2">
    <source>
        <dbReference type="ARBA" id="ARBA00004818"/>
    </source>
</evidence>
<dbReference type="InterPro" id="IPR023214">
    <property type="entry name" value="HAD_sf"/>
</dbReference>
<accession>A0ABY1QPM4</accession>
<name>A0ABY1QPM4_9SPHN</name>
<dbReference type="RefSeq" id="WP_103730628.1">
    <property type="nucleotide sequence ID" value="NZ_FXUI01000007.1"/>
</dbReference>
<dbReference type="Proteomes" id="UP001157910">
    <property type="component" value="Unassembled WGS sequence"/>
</dbReference>
<dbReference type="Gene3D" id="1.10.150.240">
    <property type="entry name" value="Putative phosphatase, domain 2"/>
    <property type="match status" value="1"/>
</dbReference>
<protein>
    <recommendedName>
        <fullName evidence="4">phosphoglycolate phosphatase</fullName>
        <ecNumber evidence="4">3.1.3.18</ecNumber>
    </recommendedName>
</protein>
<sequence length="231" mass="24531">MTDFPFAIVGFDLDGTLLDTLGDLDHAVNHALALEGRRAVARDEVRGFVGGGARRMLDKALLATGGPVEARRFEELHTALLDFYADNIAVETRLFPGGEAMLDALAQRGVRIAVVTNKLERFARAIFEQLGLSERFYAIIGGDTLGPGRAKPRPDLLHLMREKGGAGAAAYVGDTSYDTLAAAAAGLPCVAVSFGFNDMAPAELGAAAVIDHFDELVPTLERIGNAPPISR</sequence>
<dbReference type="InterPro" id="IPR006439">
    <property type="entry name" value="HAD-SF_hydro_IA"/>
</dbReference>
<evidence type="ECO:0000256" key="1">
    <source>
        <dbReference type="ARBA" id="ARBA00000830"/>
    </source>
</evidence>
<evidence type="ECO:0000256" key="3">
    <source>
        <dbReference type="ARBA" id="ARBA00006171"/>
    </source>
</evidence>
<reference evidence="5 6" key="1">
    <citation type="submission" date="2017-05" db="EMBL/GenBank/DDBJ databases">
        <authorList>
            <person name="Varghese N."/>
            <person name="Submissions S."/>
        </authorList>
    </citation>
    <scope>NUCLEOTIDE SEQUENCE [LARGE SCALE GENOMIC DNA]</scope>
    <source>
        <strain evidence="5 6">SM16</strain>
    </source>
</reference>
<comment type="catalytic activity">
    <reaction evidence="1">
        <text>2-phosphoglycolate + H2O = glycolate + phosphate</text>
        <dbReference type="Rhea" id="RHEA:14369"/>
        <dbReference type="ChEBI" id="CHEBI:15377"/>
        <dbReference type="ChEBI" id="CHEBI:29805"/>
        <dbReference type="ChEBI" id="CHEBI:43474"/>
        <dbReference type="ChEBI" id="CHEBI:58033"/>
        <dbReference type="EC" id="3.1.3.18"/>
    </reaction>
</comment>
<dbReference type="EMBL" id="FXUI01000007">
    <property type="protein sequence ID" value="SMP74543.1"/>
    <property type="molecule type" value="Genomic_DNA"/>
</dbReference>
<dbReference type="PANTHER" id="PTHR43434">
    <property type="entry name" value="PHOSPHOGLYCOLATE PHOSPHATASE"/>
    <property type="match status" value="1"/>
</dbReference>
<keyword evidence="6" id="KW-1185">Reference proteome</keyword>
<evidence type="ECO:0000256" key="4">
    <source>
        <dbReference type="ARBA" id="ARBA00013078"/>
    </source>
</evidence>
<dbReference type="PANTHER" id="PTHR43434:SF1">
    <property type="entry name" value="PHOSPHOGLYCOLATE PHOSPHATASE"/>
    <property type="match status" value="1"/>
</dbReference>
<dbReference type="SFLD" id="SFLDG01129">
    <property type="entry name" value="C1.5:_HAD__Beta-PGM__Phosphata"/>
    <property type="match status" value="1"/>
</dbReference>
<dbReference type="SFLD" id="SFLDS00003">
    <property type="entry name" value="Haloacid_Dehalogenase"/>
    <property type="match status" value="1"/>
</dbReference>
<comment type="similarity">
    <text evidence="3">Belongs to the HAD-like hydrolase superfamily. CbbY/CbbZ/Gph/YieH family.</text>
</comment>
<dbReference type="InterPro" id="IPR041492">
    <property type="entry name" value="HAD_2"/>
</dbReference>